<protein>
    <submittedName>
        <fullName evidence="2">Uncharacterized protein</fullName>
    </submittedName>
</protein>
<evidence type="ECO:0000313" key="3">
    <source>
        <dbReference type="Proteomes" id="UP001168109"/>
    </source>
</evidence>
<evidence type="ECO:0000313" key="2">
    <source>
        <dbReference type="EMBL" id="MDM5130069.1"/>
    </source>
</evidence>
<dbReference type="RefSeq" id="WP_290040942.1">
    <property type="nucleotide sequence ID" value="NZ_JAOPLU010000001.1"/>
</dbReference>
<gene>
    <name evidence="2" type="ORF">OB962_03500</name>
</gene>
<feature type="region of interest" description="Disordered" evidence="1">
    <location>
        <begin position="280"/>
        <end position="304"/>
    </location>
</feature>
<keyword evidence="3" id="KW-1185">Reference proteome</keyword>
<feature type="compositionally biased region" description="Polar residues" evidence="1">
    <location>
        <begin position="280"/>
        <end position="299"/>
    </location>
</feature>
<sequence length="366" mass="40376">MNQAVSNPFGASTPRQEQGLVAVEQQRAIQEVQAAMVIAKKFPRNPVEATDRILQACSRPTLAEGALYSYNRGGTDVTGPSIRLAEALAQAWGNMQFGVRELEQRKGESIIEAFAWDVETNTKQLKIFTVPHIRHSSRGQKKLEDPRDIYEVVASSGARRLRACILGVIPGDVIEAAQRQCEVTLSTHADTSPESIKRMLDIFNEEFGVTTEQIQTYLGRRPDAMLPAQYVQMRKVYASLRDGMSKPSDWFKGKEEEGQPEQNRALNAMRQQESLQVQTVATPPKQEASTQELEPTEPSQEPAPVVDHTSAYADHCAAIEGSASIEEWKPAYTAAWAWASETGDPAIADGIKQVAGERKAQLNKAT</sequence>
<dbReference type="Proteomes" id="UP001168109">
    <property type="component" value="Unassembled WGS sequence"/>
</dbReference>
<comment type="caution">
    <text evidence="2">The sequence shown here is derived from an EMBL/GenBank/DDBJ whole genome shotgun (WGS) entry which is preliminary data.</text>
</comment>
<reference evidence="2" key="1">
    <citation type="submission" date="2024-05" db="EMBL/GenBank/DDBJ databases">
        <title>WGS of Aeromonas isolates.</title>
        <authorList>
            <person name="Lee H."/>
        </authorList>
    </citation>
    <scope>NUCLEOTIDE SEQUENCE</scope>
    <source>
        <strain evidence="2">LP308</strain>
    </source>
</reference>
<dbReference type="EMBL" id="JAOPLU010000001">
    <property type="protein sequence ID" value="MDM5130069.1"/>
    <property type="molecule type" value="Genomic_DNA"/>
</dbReference>
<proteinExistence type="predicted"/>
<evidence type="ECO:0000256" key="1">
    <source>
        <dbReference type="SAM" id="MobiDB-lite"/>
    </source>
</evidence>
<accession>A0ABT7Q8T9</accession>
<organism evidence="2 3">
    <name type="scientific">Aeromonas piscicola</name>
    <dbReference type="NCBI Taxonomy" id="600645"/>
    <lineage>
        <taxon>Bacteria</taxon>
        <taxon>Pseudomonadati</taxon>
        <taxon>Pseudomonadota</taxon>
        <taxon>Gammaproteobacteria</taxon>
        <taxon>Aeromonadales</taxon>
        <taxon>Aeromonadaceae</taxon>
        <taxon>Aeromonas</taxon>
    </lineage>
</organism>
<name>A0ABT7Q8T9_9GAMM</name>